<comment type="caution">
    <text evidence="5">The sequence shown here is derived from an EMBL/GenBank/DDBJ whole genome shotgun (WGS) entry which is preliminary data.</text>
</comment>
<keyword evidence="6" id="KW-1185">Reference proteome</keyword>
<name>A0ABV0FQ44_9GAMM</name>
<proteinExistence type="inferred from homology"/>
<evidence type="ECO:0000256" key="1">
    <source>
        <dbReference type="ARBA" id="ARBA00001946"/>
    </source>
</evidence>
<dbReference type="SUPFAM" id="SSF56784">
    <property type="entry name" value="HAD-like"/>
    <property type="match status" value="1"/>
</dbReference>
<protein>
    <submittedName>
        <fullName evidence="5">HAD family hydrolase</fullName>
        <ecNumber evidence="5">3.1.3.-</ecNumber>
    </submittedName>
</protein>
<dbReference type="SFLD" id="SFLDS00003">
    <property type="entry name" value="Haloacid_Dehalogenase"/>
    <property type="match status" value="1"/>
</dbReference>
<dbReference type="InterPro" id="IPR023198">
    <property type="entry name" value="PGP-like_dom2"/>
</dbReference>
<dbReference type="Gene3D" id="1.10.150.240">
    <property type="entry name" value="Putative phosphatase, domain 2"/>
    <property type="match status" value="1"/>
</dbReference>
<organism evidence="5 6">
    <name type="scientific">Shewanella vesiculosa</name>
    <dbReference type="NCBI Taxonomy" id="518738"/>
    <lineage>
        <taxon>Bacteria</taxon>
        <taxon>Pseudomonadati</taxon>
        <taxon>Pseudomonadota</taxon>
        <taxon>Gammaproteobacteria</taxon>
        <taxon>Alteromonadales</taxon>
        <taxon>Shewanellaceae</taxon>
        <taxon>Shewanella</taxon>
    </lineage>
</organism>
<keyword evidence="3" id="KW-0479">Metal-binding</keyword>
<accession>A0ABV0FQ44</accession>
<dbReference type="Proteomes" id="UP001477278">
    <property type="component" value="Unassembled WGS sequence"/>
</dbReference>
<dbReference type="PANTHER" id="PTHR46193:SF10">
    <property type="entry name" value="6-PHOSPHOGLUCONATE PHOSPHATASE"/>
    <property type="match status" value="1"/>
</dbReference>
<dbReference type="Gene3D" id="3.40.50.1000">
    <property type="entry name" value="HAD superfamily/HAD-like"/>
    <property type="match status" value="1"/>
</dbReference>
<sequence>MNTDTQLIIFDCDGVIIDSEVISARVLIDKLAELGCTIDMAFVQEHFLGCQFTTVADKVKRLLSTSLPQHFEEEYRQQLLVEFEKNLTVTDGIKSVLSSLKVPYCIATSSSLPRTTRALEVVGLTEVFGSHIFTASQVKQGKPAPDLFLYAADAMGVKPQHCLVIEDSYFGVSAAITANMDVIHYVGGGHIIDRLDNQLHRVSQVFPTVPVLSHWQNFVRLMPALVR</sequence>
<dbReference type="NCBIfam" id="TIGR01509">
    <property type="entry name" value="HAD-SF-IA-v3"/>
    <property type="match status" value="1"/>
</dbReference>
<reference evidence="5 6" key="1">
    <citation type="submission" date="2024-05" db="EMBL/GenBank/DDBJ databases">
        <title>Genome sequencing of Marine Estuary Bacteria, Shewanella vesiculosa and S. baltica, and Pseudomonas syringae.</title>
        <authorList>
            <person name="Gurung A."/>
            <person name="Maclea K.S."/>
        </authorList>
    </citation>
    <scope>NUCLEOTIDE SEQUENCE [LARGE SCALE GENOMIC DNA]</scope>
    <source>
        <strain evidence="5 6">1A</strain>
    </source>
</reference>
<dbReference type="Pfam" id="PF00702">
    <property type="entry name" value="Hydrolase"/>
    <property type="match status" value="1"/>
</dbReference>
<comment type="cofactor">
    <cofactor evidence="1">
        <name>Mg(2+)</name>
        <dbReference type="ChEBI" id="CHEBI:18420"/>
    </cofactor>
</comment>
<dbReference type="EC" id="3.1.3.-" evidence="5"/>
<evidence type="ECO:0000256" key="2">
    <source>
        <dbReference type="ARBA" id="ARBA00006171"/>
    </source>
</evidence>
<dbReference type="InterPro" id="IPR051600">
    <property type="entry name" value="Beta-PGM-like"/>
</dbReference>
<dbReference type="EMBL" id="JBDPZN010000002">
    <property type="protein sequence ID" value="MEO3682052.1"/>
    <property type="molecule type" value="Genomic_DNA"/>
</dbReference>
<gene>
    <name evidence="5" type="ORF">ABHN84_07045</name>
</gene>
<dbReference type="GO" id="GO:0016787">
    <property type="term" value="F:hydrolase activity"/>
    <property type="evidence" value="ECO:0007669"/>
    <property type="project" value="UniProtKB-KW"/>
</dbReference>
<dbReference type="InterPro" id="IPR023214">
    <property type="entry name" value="HAD_sf"/>
</dbReference>
<dbReference type="CDD" id="cd07526">
    <property type="entry name" value="HAD_BPGM_like"/>
    <property type="match status" value="1"/>
</dbReference>
<keyword evidence="4" id="KW-0460">Magnesium</keyword>
<dbReference type="PANTHER" id="PTHR46193">
    <property type="entry name" value="6-PHOSPHOGLUCONATE PHOSPHATASE"/>
    <property type="match status" value="1"/>
</dbReference>
<dbReference type="SFLD" id="SFLDG01129">
    <property type="entry name" value="C1.5:_HAD__Beta-PGM__Phosphata"/>
    <property type="match status" value="1"/>
</dbReference>
<keyword evidence="5" id="KW-0378">Hydrolase</keyword>
<dbReference type="InterPro" id="IPR006439">
    <property type="entry name" value="HAD-SF_hydro_IA"/>
</dbReference>
<dbReference type="RefSeq" id="WP_182697247.1">
    <property type="nucleotide sequence ID" value="NZ_JBDPZN010000002.1"/>
</dbReference>
<dbReference type="InterPro" id="IPR036412">
    <property type="entry name" value="HAD-like_sf"/>
</dbReference>
<evidence type="ECO:0000256" key="3">
    <source>
        <dbReference type="ARBA" id="ARBA00022723"/>
    </source>
</evidence>
<evidence type="ECO:0000256" key="4">
    <source>
        <dbReference type="ARBA" id="ARBA00022842"/>
    </source>
</evidence>
<comment type="similarity">
    <text evidence="2">Belongs to the HAD-like hydrolase superfamily. CbbY/CbbZ/Gph/YieH family.</text>
</comment>
<evidence type="ECO:0000313" key="6">
    <source>
        <dbReference type="Proteomes" id="UP001477278"/>
    </source>
</evidence>
<evidence type="ECO:0000313" key="5">
    <source>
        <dbReference type="EMBL" id="MEO3682052.1"/>
    </source>
</evidence>